<dbReference type="PIRSF" id="PIRSF000110">
    <property type="entry name" value="G6PD"/>
    <property type="match status" value="1"/>
</dbReference>
<comment type="catalytic activity">
    <reaction evidence="7">
        <text>D-glucose 6-phosphate + NADP(+) = 6-phospho-D-glucono-1,5-lactone + NADPH + H(+)</text>
        <dbReference type="Rhea" id="RHEA:15841"/>
        <dbReference type="ChEBI" id="CHEBI:15378"/>
        <dbReference type="ChEBI" id="CHEBI:57783"/>
        <dbReference type="ChEBI" id="CHEBI:57955"/>
        <dbReference type="ChEBI" id="CHEBI:58349"/>
        <dbReference type="ChEBI" id="CHEBI:61548"/>
        <dbReference type="EC" id="1.1.1.49"/>
    </reaction>
</comment>
<comment type="caution">
    <text evidence="7">Lacks conserved residue(s) required for the propagation of feature annotation.</text>
</comment>
<dbReference type="Proteomes" id="UP000189941">
    <property type="component" value="Unassembled WGS sequence"/>
</dbReference>
<evidence type="ECO:0000256" key="2">
    <source>
        <dbReference type="ARBA" id="ARBA00009975"/>
    </source>
</evidence>
<keyword evidence="5 7" id="KW-0560">Oxidoreductase</keyword>
<dbReference type="Gene3D" id="3.30.360.10">
    <property type="entry name" value="Dihydrodipicolinate Reductase, domain 2"/>
    <property type="match status" value="1"/>
</dbReference>
<dbReference type="GO" id="GO:0050661">
    <property type="term" value="F:NADP binding"/>
    <property type="evidence" value="ECO:0007669"/>
    <property type="project" value="UniProtKB-UniRule"/>
</dbReference>
<feature type="binding site" evidence="7">
    <location>
        <position position="337"/>
    </location>
    <ligand>
        <name>substrate</name>
    </ligand>
</feature>
<dbReference type="InterPro" id="IPR019796">
    <property type="entry name" value="G6P_DH_AS"/>
</dbReference>
<feature type="binding site" evidence="7">
    <location>
        <position position="182"/>
    </location>
    <ligand>
        <name>substrate</name>
    </ligand>
</feature>
<evidence type="ECO:0000256" key="1">
    <source>
        <dbReference type="ARBA" id="ARBA00004937"/>
    </source>
</evidence>
<evidence type="ECO:0000256" key="6">
    <source>
        <dbReference type="ARBA" id="ARBA00023277"/>
    </source>
</evidence>
<comment type="pathway">
    <text evidence="1 7">Carbohydrate degradation; pentose phosphate pathway; D-ribulose 5-phosphate from D-glucose 6-phosphate (oxidative stage): step 1/3.</text>
</comment>
<comment type="function">
    <text evidence="7">Catalyzes the oxidation of glucose 6-phosphate to 6-phosphogluconolactone.</text>
</comment>
<gene>
    <name evidence="7" type="primary">zwf</name>
    <name evidence="10" type="ORF">SAMN02746011_01305</name>
</gene>
<feature type="binding site" evidence="7">
    <location>
        <position position="342"/>
    </location>
    <ligand>
        <name>substrate</name>
    </ligand>
</feature>
<dbReference type="SUPFAM" id="SSF51735">
    <property type="entry name" value="NAD(P)-binding Rossmann-fold domains"/>
    <property type="match status" value="1"/>
</dbReference>
<protein>
    <recommendedName>
        <fullName evidence="7">Glucose-6-phosphate 1-dehydrogenase</fullName>
        <shortName evidence="7">G6PD</shortName>
        <ecNumber evidence="7">1.1.1.49</ecNumber>
    </recommendedName>
</protein>
<feature type="binding site" evidence="7">
    <location>
        <position position="178"/>
    </location>
    <ligand>
        <name>substrate</name>
    </ligand>
</feature>
<dbReference type="UniPathway" id="UPA00115">
    <property type="reaction ID" value="UER00408"/>
</dbReference>
<dbReference type="InterPro" id="IPR036291">
    <property type="entry name" value="NAD(P)-bd_dom_sf"/>
</dbReference>
<keyword evidence="3 7" id="KW-0313">Glucose metabolism</keyword>
<feature type="active site" description="Proton acceptor" evidence="7">
    <location>
        <position position="240"/>
    </location>
</feature>
<evidence type="ECO:0000313" key="11">
    <source>
        <dbReference type="Proteomes" id="UP000189941"/>
    </source>
</evidence>
<evidence type="ECO:0000256" key="7">
    <source>
        <dbReference type="HAMAP-Rule" id="MF_00966"/>
    </source>
</evidence>
<evidence type="ECO:0000256" key="4">
    <source>
        <dbReference type="ARBA" id="ARBA00022857"/>
    </source>
</evidence>
<dbReference type="GO" id="GO:0004345">
    <property type="term" value="F:glucose-6-phosphate dehydrogenase activity"/>
    <property type="evidence" value="ECO:0007669"/>
    <property type="project" value="UniProtKB-UniRule"/>
</dbReference>
<dbReference type="InterPro" id="IPR022674">
    <property type="entry name" value="G6P_DH_NAD-bd"/>
</dbReference>
<evidence type="ECO:0000259" key="8">
    <source>
        <dbReference type="Pfam" id="PF00479"/>
    </source>
</evidence>
<dbReference type="Pfam" id="PF00479">
    <property type="entry name" value="G6PD_N"/>
    <property type="match status" value="1"/>
</dbReference>
<sequence length="476" mass="55161">MTENKLILTLFGATGDLASRKLYPAIYRLYKNGHLSKHFALIGTGRTKWSHEDMRHTVRQSVAKEVEDATHLEEFLTHMYYLSHDVNDKAHYQNLKAFQAELDQQYQTDGNRIFYISLSPTLFPTITLHLKTEGLITENGYNRLIIEKPFGHDTESAQELQRKLNQAFDEDQIFRIDHYLGKEMVQAIRNIRFDNRLFSDIWNNKGIDHFQISLLEEVGVEDRGEYYDHSGATRDMIQNHALQLLALLAMDAPKDNSAEAIQEEKIKILASLHLPETTEEVKANFVRGQYGPAADFKGYRQEENVASDSNTETYLAAKVEVDLPQWKGVPFFVRTGKRVNSKSTLIDVQFKPTIEGIAGNHLRIEIAPRTGYRLLVNQKVFGYSHDTYSIPFEYYYTDEQLAQTPQDYERLIFECILGDKSHFAHYLEVEHAWKYIDNLFSHWQKIEPEFPNYEAGSKGPKAADDLLAKHHIEWHQ</sequence>
<dbReference type="PANTHER" id="PTHR23429">
    <property type="entry name" value="GLUCOSE-6-PHOSPHATE 1-DEHYDROGENASE G6PD"/>
    <property type="match status" value="1"/>
</dbReference>
<feature type="binding site" evidence="7">
    <location>
        <position position="46"/>
    </location>
    <ligand>
        <name>NADP(+)</name>
        <dbReference type="ChEBI" id="CHEBI:58349"/>
    </ligand>
</feature>
<keyword evidence="11" id="KW-1185">Reference proteome</keyword>
<dbReference type="Pfam" id="PF02781">
    <property type="entry name" value="G6PD_C"/>
    <property type="match status" value="1"/>
</dbReference>
<dbReference type="Gene3D" id="3.40.50.720">
    <property type="entry name" value="NAD(P)-binding Rossmann-like Domain"/>
    <property type="match status" value="1"/>
</dbReference>
<keyword evidence="6 7" id="KW-0119">Carbohydrate metabolism</keyword>
<dbReference type="STRING" id="1121925.SAMN02746011_01305"/>
<dbReference type="NCBIfam" id="TIGR00871">
    <property type="entry name" value="zwf"/>
    <property type="match status" value="1"/>
</dbReference>
<feature type="domain" description="Glucose-6-phosphate dehydrogenase NAD-binding" evidence="8">
    <location>
        <begin position="10"/>
        <end position="186"/>
    </location>
</feature>
<dbReference type="AlphaFoldDB" id="A0A1T4M3F3"/>
<dbReference type="InterPro" id="IPR001282">
    <property type="entry name" value="G6P_DH"/>
</dbReference>
<comment type="similarity">
    <text evidence="2 7">Belongs to the glucose-6-phosphate dehydrogenase family.</text>
</comment>
<dbReference type="EMBL" id="FUWO01000010">
    <property type="protein sequence ID" value="SJZ61451.1"/>
    <property type="molecule type" value="Genomic_DNA"/>
</dbReference>
<dbReference type="SUPFAM" id="SSF55347">
    <property type="entry name" value="Glyceraldehyde-3-phosphate dehydrogenase-like, C-terminal domain"/>
    <property type="match status" value="1"/>
</dbReference>
<accession>A0A1T4M3F3</accession>
<feature type="binding site" evidence="7">
    <location>
        <begin position="85"/>
        <end position="86"/>
    </location>
    <ligand>
        <name>NADP(+)</name>
        <dbReference type="ChEBI" id="CHEBI:58349"/>
    </ligand>
</feature>
<name>A0A1T4M3F3_9LACT</name>
<dbReference type="GO" id="GO:0006006">
    <property type="term" value="P:glucose metabolic process"/>
    <property type="evidence" value="ECO:0007669"/>
    <property type="project" value="UniProtKB-KW"/>
</dbReference>
<evidence type="ECO:0000256" key="5">
    <source>
        <dbReference type="ARBA" id="ARBA00023002"/>
    </source>
</evidence>
<proteinExistence type="inferred from homology"/>
<dbReference type="PROSITE" id="PS00069">
    <property type="entry name" value="G6P_DEHYDROGENASE"/>
    <property type="match status" value="1"/>
</dbReference>
<feature type="binding site" evidence="7">
    <location>
        <position position="235"/>
    </location>
    <ligand>
        <name>substrate</name>
    </ligand>
</feature>
<organism evidence="10 11">
    <name type="scientific">Globicatella sulfidifaciens DSM 15739</name>
    <dbReference type="NCBI Taxonomy" id="1121925"/>
    <lineage>
        <taxon>Bacteria</taxon>
        <taxon>Bacillati</taxon>
        <taxon>Bacillota</taxon>
        <taxon>Bacilli</taxon>
        <taxon>Lactobacillales</taxon>
        <taxon>Aerococcaceae</taxon>
        <taxon>Globicatella</taxon>
    </lineage>
</organism>
<dbReference type="PANTHER" id="PTHR23429:SF0">
    <property type="entry name" value="GLUCOSE-6-PHOSPHATE 1-DEHYDROGENASE"/>
    <property type="match status" value="1"/>
</dbReference>
<dbReference type="GO" id="GO:0005829">
    <property type="term" value="C:cytosol"/>
    <property type="evidence" value="ECO:0007669"/>
    <property type="project" value="TreeGrafter"/>
</dbReference>
<evidence type="ECO:0000313" key="10">
    <source>
        <dbReference type="EMBL" id="SJZ61451.1"/>
    </source>
</evidence>
<feature type="binding site" evidence="7">
    <location>
        <position position="148"/>
    </location>
    <ligand>
        <name>NADP(+)</name>
        <dbReference type="ChEBI" id="CHEBI:58349"/>
    </ligand>
</feature>
<evidence type="ECO:0000259" key="9">
    <source>
        <dbReference type="Pfam" id="PF02781"/>
    </source>
</evidence>
<reference evidence="11" key="1">
    <citation type="submission" date="2017-02" db="EMBL/GenBank/DDBJ databases">
        <authorList>
            <person name="Varghese N."/>
            <person name="Submissions S."/>
        </authorList>
    </citation>
    <scope>NUCLEOTIDE SEQUENCE [LARGE SCALE GENOMIC DNA]</scope>
    <source>
        <strain evidence="11">DSM 15739</strain>
    </source>
</reference>
<dbReference type="GO" id="GO:0009051">
    <property type="term" value="P:pentose-phosphate shunt, oxidative branch"/>
    <property type="evidence" value="ECO:0007669"/>
    <property type="project" value="TreeGrafter"/>
</dbReference>
<feature type="domain" description="Glucose-6-phosphate dehydrogenase C-terminal" evidence="9">
    <location>
        <begin position="191"/>
        <end position="475"/>
    </location>
</feature>
<dbReference type="InterPro" id="IPR022675">
    <property type="entry name" value="G6P_DH_C"/>
</dbReference>
<dbReference type="HAMAP" id="MF_00966">
    <property type="entry name" value="G6PD"/>
    <property type="match status" value="1"/>
</dbReference>
<evidence type="ECO:0000256" key="3">
    <source>
        <dbReference type="ARBA" id="ARBA00022526"/>
    </source>
</evidence>
<feature type="binding site" evidence="7">
    <location>
        <position position="216"/>
    </location>
    <ligand>
        <name>substrate</name>
    </ligand>
</feature>
<dbReference type="PRINTS" id="PR00079">
    <property type="entry name" value="G6PDHDRGNASE"/>
</dbReference>
<keyword evidence="4 7" id="KW-0521">NADP</keyword>
<dbReference type="EC" id="1.1.1.49" evidence="7"/>
<dbReference type="RefSeq" id="WP_078756050.1">
    <property type="nucleotide sequence ID" value="NZ_FUWO01000010.1"/>
</dbReference>
<dbReference type="OrthoDB" id="9802739at2"/>